<dbReference type="InterPro" id="IPR036291">
    <property type="entry name" value="NAD(P)-bd_dom_sf"/>
</dbReference>
<accession>A0A399E2Y8</accession>
<gene>
    <name evidence="3" type="ORF">Mcate_00896</name>
</gene>
<evidence type="ECO:0000313" key="3">
    <source>
        <dbReference type="EMBL" id="RIH78306.1"/>
    </source>
</evidence>
<dbReference type="EMBL" id="QWKX01000016">
    <property type="protein sequence ID" value="RIH78306.1"/>
    <property type="molecule type" value="Genomic_DNA"/>
</dbReference>
<dbReference type="Pfam" id="PF01370">
    <property type="entry name" value="Epimerase"/>
    <property type="match status" value="1"/>
</dbReference>
<evidence type="ECO:0000313" key="4">
    <source>
        <dbReference type="Proteomes" id="UP000266089"/>
    </source>
</evidence>
<evidence type="ECO:0000259" key="2">
    <source>
        <dbReference type="Pfam" id="PF01370"/>
    </source>
</evidence>
<feature type="domain" description="NAD-dependent epimerase/dehydratase" evidence="2">
    <location>
        <begin position="4"/>
        <end position="228"/>
    </location>
</feature>
<dbReference type="GO" id="GO:0008743">
    <property type="term" value="F:L-threonine 3-dehydrogenase activity"/>
    <property type="evidence" value="ECO:0007669"/>
    <property type="project" value="TreeGrafter"/>
</dbReference>
<dbReference type="SUPFAM" id="SSF51735">
    <property type="entry name" value="NAD(P)-binding Rossmann-fold domains"/>
    <property type="match status" value="1"/>
</dbReference>
<protein>
    <submittedName>
        <fullName evidence="3">Putative epimerase/dehydratase</fullName>
    </submittedName>
</protein>
<dbReference type="GO" id="GO:0006567">
    <property type="term" value="P:L-threonine catabolic process"/>
    <property type="evidence" value="ECO:0007669"/>
    <property type="project" value="TreeGrafter"/>
</dbReference>
<dbReference type="InterPro" id="IPR001509">
    <property type="entry name" value="Epimerase_deHydtase"/>
</dbReference>
<comment type="caution">
    <text evidence="3">The sequence shown here is derived from an EMBL/GenBank/DDBJ whole genome shotgun (WGS) entry which is preliminary data.</text>
</comment>
<reference evidence="3 4" key="1">
    <citation type="submission" date="2018-08" db="EMBL/GenBank/DDBJ databases">
        <title>Meiothermus cateniformans JCM 15151 genome sequencing project.</title>
        <authorList>
            <person name="Da Costa M.S."/>
            <person name="Albuquerque L."/>
            <person name="Raposo P."/>
            <person name="Froufe H.J.C."/>
            <person name="Barroso C.S."/>
            <person name="Egas C."/>
        </authorList>
    </citation>
    <scope>NUCLEOTIDE SEQUENCE [LARGE SCALE GENOMIC DNA]</scope>
    <source>
        <strain evidence="3 4">JCM 15151</strain>
    </source>
</reference>
<organism evidence="3 4">
    <name type="scientific">Meiothermus taiwanensis</name>
    <dbReference type="NCBI Taxonomy" id="172827"/>
    <lineage>
        <taxon>Bacteria</taxon>
        <taxon>Thermotogati</taxon>
        <taxon>Deinococcota</taxon>
        <taxon>Deinococci</taxon>
        <taxon>Thermales</taxon>
        <taxon>Thermaceae</taxon>
        <taxon>Meiothermus</taxon>
    </lineage>
</organism>
<dbReference type="OrthoDB" id="9779902at2"/>
<dbReference type="PANTHER" id="PTHR42687">
    <property type="entry name" value="L-THREONINE 3-DEHYDROGENASE"/>
    <property type="match status" value="1"/>
</dbReference>
<dbReference type="Gene3D" id="3.40.50.720">
    <property type="entry name" value="NAD(P)-binding Rossmann-like Domain"/>
    <property type="match status" value="1"/>
</dbReference>
<dbReference type="CDD" id="cd05272">
    <property type="entry name" value="TDH_SDR_e"/>
    <property type="match status" value="1"/>
</dbReference>
<sequence length="319" mass="35502">MTRVLVTGALGQVGSELIPALRGLYGSEEVLATDIRRAPPGHPALEGPYEQLDCTNGPALLEFFLRHRVGVVYHLAAILSARAEAEPQLAWRVNIEGLHNVLEAARQVGAQVFVPSSIAAFGPNTPRDPTPQDTLQRPNTLYGVTKVAGELLCDYYAHRFGLDVRGLRYPGLISYTAPPGGGTTDYAVEIFYHALQYDRYTCFLAPDTRLPMMYMPDAIRATLELMQADPARLQHRNAFNLTAFSCTPAELAAEIQKHRPGFKMYYDIDPVRQAIADSWPRTLDDSAAREEWGWRPQYDLAAMTKDMLEKLAERALKEA</sequence>
<name>A0A399E2Y8_9DEIN</name>
<dbReference type="Proteomes" id="UP000266089">
    <property type="component" value="Unassembled WGS sequence"/>
</dbReference>
<proteinExistence type="inferred from homology"/>
<comment type="similarity">
    <text evidence="1">Belongs to the NAD(P)-dependent epimerase/dehydratase family.</text>
</comment>
<evidence type="ECO:0000256" key="1">
    <source>
        <dbReference type="ARBA" id="ARBA00007637"/>
    </source>
</evidence>
<dbReference type="PANTHER" id="PTHR42687:SF1">
    <property type="entry name" value="L-THREONINE 3-DEHYDROGENASE, MITOCHONDRIAL"/>
    <property type="match status" value="1"/>
</dbReference>
<dbReference type="InterPro" id="IPR051225">
    <property type="entry name" value="NAD(P)_epim/dehydratase"/>
</dbReference>
<dbReference type="FunFam" id="3.40.50.720:FF:000077">
    <property type="entry name" value="L-threonine 3-dehydrogenase, mitochondrial"/>
    <property type="match status" value="1"/>
</dbReference>
<dbReference type="RefSeq" id="WP_027886786.1">
    <property type="nucleotide sequence ID" value="NZ_JBHSXZ010000007.1"/>
</dbReference>
<dbReference type="AlphaFoldDB" id="A0A399E2Y8"/>